<reference evidence="3 4" key="1">
    <citation type="submission" date="2018-04" db="EMBL/GenBank/DDBJ databases">
        <title>The genome of golden apple snail Pomacea canaliculata provides insight into stress tolerance and invasive adaptation.</title>
        <authorList>
            <person name="Liu C."/>
            <person name="Liu B."/>
            <person name="Ren Y."/>
            <person name="Zhang Y."/>
            <person name="Wang H."/>
            <person name="Li S."/>
            <person name="Jiang F."/>
            <person name="Yin L."/>
            <person name="Zhang G."/>
            <person name="Qian W."/>
            <person name="Fan W."/>
        </authorList>
    </citation>
    <scope>NUCLEOTIDE SEQUENCE [LARGE SCALE GENOMIC DNA]</scope>
    <source>
        <strain evidence="3">SZHN2017</strain>
        <tissue evidence="3">Muscle</tissue>
    </source>
</reference>
<dbReference type="EMBL" id="PZQS01000002">
    <property type="protein sequence ID" value="PVD35900.1"/>
    <property type="molecule type" value="Genomic_DNA"/>
</dbReference>
<feature type="compositionally biased region" description="Polar residues" evidence="2">
    <location>
        <begin position="142"/>
        <end position="153"/>
    </location>
</feature>
<organism evidence="3 4">
    <name type="scientific">Pomacea canaliculata</name>
    <name type="common">Golden apple snail</name>
    <dbReference type="NCBI Taxonomy" id="400727"/>
    <lineage>
        <taxon>Eukaryota</taxon>
        <taxon>Metazoa</taxon>
        <taxon>Spiralia</taxon>
        <taxon>Lophotrochozoa</taxon>
        <taxon>Mollusca</taxon>
        <taxon>Gastropoda</taxon>
        <taxon>Caenogastropoda</taxon>
        <taxon>Architaenioglossa</taxon>
        <taxon>Ampullarioidea</taxon>
        <taxon>Ampullariidae</taxon>
        <taxon>Pomacea</taxon>
    </lineage>
</organism>
<dbReference type="AlphaFoldDB" id="A0A2T7PR84"/>
<feature type="region of interest" description="Disordered" evidence="2">
    <location>
        <begin position="58"/>
        <end position="106"/>
    </location>
</feature>
<feature type="region of interest" description="Disordered" evidence="2">
    <location>
        <begin position="297"/>
        <end position="406"/>
    </location>
</feature>
<feature type="compositionally biased region" description="Basic residues" evidence="2">
    <location>
        <begin position="347"/>
        <end position="357"/>
    </location>
</feature>
<accession>A0A2T7PR84</accession>
<dbReference type="GO" id="GO:0060090">
    <property type="term" value="F:molecular adaptor activity"/>
    <property type="evidence" value="ECO:0007669"/>
    <property type="project" value="TreeGrafter"/>
</dbReference>
<comment type="caution">
    <text evidence="3">The sequence shown here is derived from an EMBL/GenBank/DDBJ whole genome shotgun (WGS) entry which is preliminary data.</text>
</comment>
<feature type="region of interest" description="Disordered" evidence="2">
    <location>
        <begin position="935"/>
        <end position="1046"/>
    </location>
</feature>
<feature type="compositionally biased region" description="Polar residues" evidence="2">
    <location>
        <begin position="193"/>
        <end position="248"/>
    </location>
</feature>
<feature type="compositionally biased region" description="Polar residues" evidence="2">
    <location>
        <begin position="309"/>
        <end position="342"/>
    </location>
</feature>
<dbReference type="OrthoDB" id="10023951at2759"/>
<keyword evidence="4" id="KW-1185">Reference proteome</keyword>
<feature type="region of interest" description="Disordered" evidence="2">
    <location>
        <begin position="181"/>
        <end position="266"/>
    </location>
</feature>
<evidence type="ECO:0000256" key="1">
    <source>
        <dbReference type="ARBA" id="ARBA00008839"/>
    </source>
</evidence>
<dbReference type="PANTHER" id="PTHR12353:SF31">
    <property type="entry name" value="LD44824P"/>
    <property type="match status" value="1"/>
</dbReference>
<evidence type="ECO:0000313" key="3">
    <source>
        <dbReference type="EMBL" id="PVD35900.1"/>
    </source>
</evidence>
<feature type="region of interest" description="Disordered" evidence="2">
    <location>
        <begin position="418"/>
        <end position="513"/>
    </location>
</feature>
<feature type="region of interest" description="Disordered" evidence="2">
    <location>
        <begin position="676"/>
        <end position="703"/>
    </location>
</feature>
<dbReference type="GO" id="GO:0023052">
    <property type="term" value="P:signaling"/>
    <property type="evidence" value="ECO:0007669"/>
    <property type="project" value="InterPro"/>
</dbReference>
<gene>
    <name evidence="3" type="ORF">C0Q70_02869</name>
</gene>
<feature type="compositionally biased region" description="Basic and acidic residues" evidence="2">
    <location>
        <begin position="982"/>
        <end position="995"/>
    </location>
</feature>
<dbReference type="STRING" id="400727.A0A2T7PR84"/>
<feature type="compositionally biased region" description="Low complexity" evidence="2">
    <location>
        <begin position="1021"/>
        <end position="1030"/>
    </location>
</feature>
<name>A0A2T7PR84_POMCA</name>
<dbReference type="Proteomes" id="UP000245119">
    <property type="component" value="Linkage Group LG2"/>
</dbReference>
<protein>
    <submittedName>
        <fullName evidence="3">Uncharacterized protein</fullName>
    </submittedName>
</protein>
<feature type="compositionally biased region" description="Polar residues" evidence="2">
    <location>
        <begin position="676"/>
        <end position="696"/>
    </location>
</feature>
<evidence type="ECO:0000313" key="4">
    <source>
        <dbReference type="Proteomes" id="UP000245119"/>
    </source>
</evidence>
<feature type="compositionally biased region" description="Basic and acidic residues" evidence="2">
    <location>
        <begin position="1002"/>
        <end position="1017"/>
    </location>
</feature>
<proteinExistence type="inferred from homology"/>
<feature type="compositionally biased region" description="Low complexity" evidence="2">
    <location>
        <begin position="940"/>
        <end position="962"/>
    </location>
</feature>
<feature type="compositionally biased region" description="Basic residues" evidence="2">
    <location>
        <begin position="94"/>
        <end position="104"/>
    </location>
</feature>
<dbReference type="PANTHER" id="PTHR12353">
    <property type="entry name" value="DISKS LARGE-ASSOCIATED PROTEIN DAP SAP90/PSD-95-ASSOCIATED PROTEIN"/>
    <property type="match status" value="1"/>
</dbReference>
<feature type="compositionally biased region" description="Basic and acidic residues" evidence="2">
    <location>
        <begin position="489"/>
        <end position="498"/>
    </location>
</feature>
<dbReference type="GO" id="GO:0098978">
    <property type="term" value="C:glutamatergic synapse"/>
    <property type="evidence" value="ECO:0007669"/>
    <property type="project" value="TreeGrafter"/>
</dbReference>
<dbReference type="GO" id="GO:0099572">
    <property type="term" value="C:postsynaptic specialization"/>
    <property type="evidence" value="ECO:0007669"/>
    <property type="project" value="TreeGrafter"/>
</dbReference>
<feature type="compositionally biased region" description="Low complexity" evidence="2">
    <location>
        <begin position="74"/>
        <end position="86"/>
    </location>
</feature>
<feature type="region of interest" description="Disordered" evidence="2">
    <location>
        <begin position="134"/>
        <end position="156"/>
    </location>
</feature>
<dbReference type="Pfam" id="PF03359">
    <property type="entry name" value="GKAP"/>
    <property type="match status" value="1"/>
</dbReference>
<dbReference type="InterPro" id="IPR005026">
    <property type="entry name" value="SAPAP"/>
</dbReference>
<comment type="similarity">
    <text evidence="1">Belongs to the SAPAP family.</text>
</comment>
<feature type="region of interest" description="Disordered" evidence="2">
    <location>
        <begin position="542"/>
        <end position="611"/>
    </location>
</feature>
<evidence type="ECO:0000256" key="2">
    <source>
        <dbReference type="SAM" id="MobiDB-lite"/>
    </source>
</evidence>
<feature type="compositionally biased region" description="Polar residues" evidence="2">
    <location>
        <begin position="361"/>
        <end position="372"/>
    </location>
</feature>
<sequence>MDTLGPVSVLDSGRRNRDVIITDRITRRRSPDRPRLKAAHSEQDVVYRIPQPYRTSFSARQSVERIPATDRSRSLSPTSSLRSTQSCRSERTWRGRQNRAKSPKRVTYDTRVTVRHSDTDDSIFTELSSHDLESSLCHTPKPNLTFNTSNQSEVSKDSGIDYSVQLKDLSDQIIKMDWSRKQPDELHGGRASSGITSSSILKDSQNSRKPQSGNLISAVNQSLVSTHAPPSQSGDKENTPNGSPQPYSAESGAAYRTPLLSPDYQPDRSYSYRQAISDHYSSDVRALVDAGIEEKGPCVLSGPEPGGLQQRSNSVTAVSKASSPTSSQLTPAKRSVSTSISNFFRRISPHLGRKRGKDRGASSTTASSQSLPAATGHQVEPATPSPTSQNPAIPATSSSSSGHFSHNKIRSSFMKLMGKPSKESKPKKTSSHSSHPENVQGSESFSPASCGETPGKTDERDTKQSQQMPESAQRVLKSIEKSNISNKNIYREFKDKRSPHGSATAAGADSDLEERYRAIKAQYKDRPLSYQDNETAALLDDIAAPPPSRHPLTRSSAFNHSDKCDSYQYQKDSLTREEGASLDAEESGNITNKSRESNNRGGKVAPPSSLDVVPPRAIRLLQASTISTISGDESIGECSLDCNLTASEPSLLSGNSQSAGSCLSKKAVLNQSLISSTEGHLPSDNTPESSINTADTASCEPQRRQKDALILGQELLDSVSKLAEKDYASPVSPLSPPSAPESAHKPSYLKLSCAVSGSQLTRPIMPSLRSPDTCGDLRVQSAGSVTSPSCVGEMAQTLKSEPYDITPSYNGHLPIPTIQLTGDPIKDGEYFMNFANVEEQRLKHQAQNAEGMMRSQDLPEEVNGKIRAAIGKSNLLISQKFQQFHELCSQHMHPEPEERVPLLEDLQGFWDMIKIQIDNVDDMFAEIQHMSQNDWKEVPKQASRRSSASSSPKSAGSLSQASTPSATPGHTPGSKRRGLKGNNKDTPESSPERTQKARSAAKARDEARKKMLAEKRAAMKQQQQQQQQQQEGAADVEIFLADSRKQ</sequence>